<dbReference type="UniPathway" id="UPA00275">
    <property type="reaction ID" value="UER00404"/>
</dbReference>
<feature type="binding site" evidence="7">
    <location>
        <position position="44"/>
    </location>
    <ligand>
        <name>5-amino-6-(D-ribitylamino)uracil</name>
        <dbReference type="ChEBI" id="CHEBI:15934"/>
    </ligand>
</feature>
<feature type="binding site" evidence="7">
    <location>
        <begin position="109"/>
        <end position="110"/>
    </location>
    <ligand>
        <name>(2S)-2-hydroxy-3-oxobutyl phosphate</name>
        <dbReference type="ChEBI" id="CHEBI:58830"/>
    </ligand>
</feature>
<proteinExistence type="inferred from homology"/>
<dbReference type="Proteomes" id="UP000008809">
    <property type="component" value="Chromosome"/>
</dbReference>
<organism evidence="9 10">
    <name type="scientific">Rhodopseudomonas palustris (strain HaA2)</name>
    <dbReference type="NCBI Taxonomy" id="316058"/>
    <lineage>
        <taxon>Bacteria</taxon>
        <taxon>Pseudomonadati</taxon>
        <taxon>Pseudomonadota</taxon>
        <taxon>Alphaproteobacteria</taxon>
        <taxon>Hyphomicrobiales</taxon>
        <taxon>Nitrobacteraceae</taxon>
        <taxon>Rhodopseudomonas</taxon>
    </lineage>
</organism>
<dbReference type="KEGG" id="rpb:RPB_2638"/>
<evidence type="ECO:0000256" key="1">
    <source>
        <dbReference type="ARBA" id="ARBA00004917"/>
    </source>
</evidence>
<dbReference type="PANTHER" id="PTHR21058:SF0">
    <property type="entry name" value="6,7-DIMETHYL-8-RIBITYLLUMAZINE SYNTHASE"/>
    <property type="match status" value="1"/>
</dbReference>
<gene>
    <name evidence="7" type="primary">ribH</name>
    <name evidence="9" type="ordered locus">RPB_2638</name>
</gene>
<sequence length="180" mass="19170">MDRRVEPGNDDQRQGTRMADARRAPLKDQTDVSGARVLIVEARFYDDIQDALLDGAIAELKAAGASHDVLTVPGALEIPAAVAIAIDAAEAAGRPYDAAIALGCVVRGETIHFEIVSMESARALMDLSVARKFPLGNGIITVNTDEQAWARAKPDDLNKGGDAARAALAMLRIKRRLARG</sequence>
<dbReference type="SUPFAM" id="SSF52121">
    <property type="entry name" value="Lumazine synthase"/>
    <property type="match status" value="1"/>
</dbReference>
<evidence type="ECO:0000256" key="4">
    <source>
        <dbReference type="ARBA" id="ARBA00022619"/>
    </source>
</evidence>
<dbReference type="GO" id="GO:0000906">
    <property type="term" value="F:6,7-dimethyl-8-ribityllumazine synthase activity"/>
    <property type="evidence" value="ECO:0007669"/>
    <property type="project" value="UniProtKB-UniRule"/>
</dbReference>
<feature type="binding site" evidence="7">
    <location>
        <begin position="75"/>
        <end position="77"/>
    </location>
    <ligand>
        <name>5-amino-6-(D-ribitylamino)uracil</name>
        <dbReference type="ChEBI" id="CHEBI:15934"/>
    </ligand>
</feature>
<protein>
    <recommendedName>
        <fullName evidence="3 7">6,7-dimethyl-8-ribityllumazine synthase</fullName>
        <shortName evidence="7">DMRL synthase</shortName>
        <shortName evidence="7">LS</shortName>
        <shortName evidence="7">Lumazine synthase</shortName>
        <ecNumber evidence="3 7">2.5.1.78</ecNumber>
    </recommendedName>
</protein>
<dbReference type="eggNOG" id="COG0054">
    <property type="taxonomic scope" value="Bacteria"/>
</dbReference>
<dbReference type="GO" id="GO:0009231">
    <property type="term" value="P:riboflavin biosynthetic process"/>
    <property type="evidence" value="ECO:0007669"/>
    <property type="project" value="UniProtKB-UniRule"/>
</dbReference>
<keyword evidence="10" id="KW-1185">Reference proteome</keyword>
<dbReference type="EC" id="2.5.1.78" evidence="3 7"/>
<comment type="function">
    <text evidence="7">Catalyzes the formation of 6,7-dimethyl-8-ribityllumazine by condensation of 5-amino-6-(D-ribitylamino)uracil with 3,4-dihydroxy-2-butanone 4-phosphate. This is the penultimate step in the biosynthesis of riboflavin.</text>
</comment>
<feature type="active site" description="Proton donor" evidence="7">
    <location>
        <position position="112"/>
    </location>
</feature>
<dbReference type="GO" id="GO:0005829">
    <property type="term" value="C:cytosol"/>
    <property type="evidence" value="ECO:0007669"/>
    <property type="project" value="TreeGrafter"/>
</dbReference>
<evidence type="ECO:0000256" key="6">
    <source>
        <dbReference type="ARBA" id="ARBA00048785"/>
    </source>
</evidence>
<dbReference type="HOGENOM" id="CLU_089358_1_2_5"/>
<evidence type="ECO:0000313" key="9">
    <source>
        <dbReference type="EMBL" id="ABD07340.1"/>
    </source>
</evidence>
<evidence type="ECO:0000256" key="5">
    <source>
        <dbReference type="ARBA" id="ARBA00022679"/>
    </source>
</evidence>
<keyword evidence="5 7" id="KW-0808">Transferase</keyword>
<comment type="similarity">
    <text evidence="2 7">Belongs to the DMRL synthase family.</text>
</comment>
<dbReference type="AlphaFoldDB" id="Q2IWS0"/>
<keyword evidence="4 7" id="KW-0686">Riboflavin biosynthesis</keyword>
<dbReference type="InterPro" id="IPR036467">
    <property type="entry name" value="LS/RS_sf"/>
</dbReference>
<dbReference type="STRING" id="316058.RPB_2638"/>
<dbReference type="CDD" id="cd09209">
    <property type="entry name" value="Lumazine_synthase-I"/>
    <property type="match status" value="1"/>
</dbReference>
<evidence type="ECO:0000313" key="10">
    <source>
        <dbReference type="Proteomes" id="UP000008809"/>
    </source>
</evidence>
<dbReference type="InterPro" id="IPR002180">
    <property type="entry name" value="LS/RS"/>
</dbReference>
<comment type="pathway">
    <text evidence="1 7">Cofactor biosynthesis; riboflavin biosynthesis; riboflavin from 2-hydroxy-3-oxobutyl phosphate and 5-amino-6-(D-ribitylamino)uracil: step 1/2.</text>
</comment>
<evidence type="ECO:0000256" key="3">
    <source>
        <dbReference type="ARBA" id="ARBA00012664"/>
    </source>
</evidence>
<feature type="region of interest" description="Disordered" evidence="8">
    <location>
        <begin position="1"/>
        <end position="27"/>
    </location>
</feature>
<feature type="binding site" evidence="7">
    <location>
        <begin position="104"/>
        <end position="106"/>
    </location>
    <ligand>
        <name>5-amino-6-(D-ribitylamino)uracil</name>
        <dbReference type="ChEBI" id="CHEBI:15934"/>
    </ligand>
</feature>
<dbReference type="EMBL" id="CP000250">
    <property type="protein sequence ID" value="ABD07340.1"/>
    <property type="molecule type" value="Genomic_DNA"/>
</dbReference>
<evidence type="ECO:0000256" key="2">
    <source>
        <dbReference type="ARBA" id="ARBA00007424"/>
    </source>
</evidence>
<evidence type="ECO:0000256" key="7">
    <source>
        <dbReference type="HAMAP-Rule" id="MF_00178"/>
    </source>
</evidence>
<comment type="catalytic activity">
    <reaction evidence="6 7">
        <text>(2S)-2-hydroxy-3-oxobutyl phosphate + 5-amino-6-(D-ribitylamino)uracil = 6,7-dimethyl-8-(1-D-ribityl)lumazine + phosphate + 2 H2O + H(+)</text>
        <dbReference type="Rhea" id="RHEA:26152"/>
        <dbReference type="ChEBI" id="CHEBI:15377"/>
        <dbReference type="ChEBI" id="CHEBI:15378"/>
        <dbReference type="ChEBI" id="CHEBI:15934"/>
        <dbReference type="ChEBI" id="CHEBI:43474"/>
        <dbReference type="ChEBI" id="CHEBI:58201"/>
        <dbReference type="ChEBI" id="CHEBI:58830"/>
        <dbReference type="EC" id="2.5.1.78"/>
    </reaction>
</comment>
<accession>Q2IWS0</accession>
<dbReference type="NCBIfam" id="TIGR00114">
    <property type="entry name" value="lumazine-synth"/>
    <property type="match status" value="1"/>
</dbReference>
<feature type="binding site" evidence="7">
    <location>
        <position position="137"/>
    </location>
    <ligand>
        <name>5-amino-6-(D-ribitylamino)uracil</name>
        <dbReference type="ChEBI" id="CHEBI:15934"/>
    </ligand>
</feature>
<dbReference type="GO" id="GO:0009349">
    <property type="term" value="C:riboflavin synthase complex"/>
    <property type="evidence" value="ECO:0007669"/>
    <property type="project" value="UniProtKB-UniRule"/>
</dbReference>
<name>Q2IWS0_RHOP2</name>
<evidence type="ECO:0000256" key="8">
    <source>
        <dbReference type="SAM" id="MobiDB-lite"/>
    </source>
</evidence>
<dbReference type="PANTHER" id="PTHR21058">
    <property type="entry name" value="6,7-DIMETHYL-8-RIBITYLLUMAZINE SYNTHASE DMRL SYNTHASE LUMAZINE SYNTHASE"/>
    <property type="match status" value="1"/>
</dbReference>
<reference evidence="9 10" key="1">
    <citation type="submission" date="2006-01" db="EMBL/GenBank/DDBJ databases">
        <title>Complete sequence of Rhodopseudomonas palustris HaA2.</title>
        <authorList>
            <consortium name="US DOE Joint Genome Institute"/>
            <person name="Copeland A."/>
            <person name="Lucas S."/>
            <person name="Lapidus A."/>
            <person name="Barry K."/>
            <person name="Detter J.C."/>
            <person name="Glavina T."/>
            <person name="Hammon N."/>
            <person name="Israni S."/>
            <person name="Pitluck S."/>
            <person name="Chain P."/>
            <person name="Malfatti S."/>
            <person name="Shin M."/>
            <person name="Vergez L."/>
            <person name="Schmutz J."/>
            <person name="Larimer F."/>
            <person name="Land M."/>
            <person name="Hauser L."/>
            <person name="Pelletier D.A."/>
            <person name="Kyrpides N."/>
            <person name="Anderson I."/>
            <person name="Oda Y."/>
            <person name="Harwood C.S."/>
            <person name="Richardson P."/>
        </authorList>
    </citation>
    <scope>NUCLEOTIDE SEQUENCE [LARGE SCALE GENOMIC DNA]</scope>
    <source>
        <strain evidence="9 10">HaA2</strain>
    </source>
</reference>
<dbReference type="HAMAP" id="MF_00178">
    <property type="entry name" value="Lumazine_synth"/>
    <property type="match status" value="1"/>
</dbReference>
<feature type="binding site" evidence="7">
    <location>
        <position position="151"/>
    </location>
    <ligand>
        <name>(2S)-2-hydroxy-3-oxobutyl phosphate</name>
        <dbReference type="ChEBI" id="CHEBI:58830"/>
    </ligand>
</feature>
<dbReference type="InterPro" id="IPR034964">
    <property type="entry name" value="LS"/>
</dbReference>
<dbReference type="Gene3D" id="3.40.50.960">
    <property type="entry name" value="Lumazine/riboflavin synthase"/>
    <property type="match status" value="1"/>
</dbReference>
<dbReference type="Pfam" id="PF00885">
    <property type="entry name" value="DMRL_synthase"/>
    <property type="match status" value="1"/>
</dbReference>